<dbReference type="VEuPathDB" id="FungiDB:PGUG_03423"/>
<dbReference type="EMBL" id="CH408158">
    <property type="protein sequence ID" value="EDK39325.2"/>
    <property type="molecule type" value="Genomic_DNA"/>
</dbReference>
<gene>
    <name evidence="1" type="ORF">PGUG_03423</name>
</gene>
<sequence length="153" mass="17363">MSEKRSLDGAAISTKSQKRIRIEKEIFSKSLHDIETMFNFNHVAAKPNSNNTLSSISIPTPPSPQLEHDYSQYTIPLIPGEYNHDLNYDCINLAFLRNDPTLVLPVAPKSGHPMTRAINLYANTIYDDSDDDLAQTNLEHDLELMDKVFMRTI</sequence>
<dbReference type="RefSeq" id="XP_001484042.2">
    <property type="nucleotide sequence ID" value="XM_001483992.1"/>
</dbReference>
<reference evidence="1 2" key="1">
    <citation type="journal article" date="2009" name="Nature">
        <title>Evolution of pathogenicity and sexual reproduction in eight Candida genomes.</title>
        <authorList>
            <person name="Butler G."/>
            <person name="Rasmussen M.D."/>
            <person name="Lin M.F."/>
            <person name="Santos M.A."/>
            <person name="Sakthikumar S."/>
            <person name="Munro C.A."/>
            <person name="Rheinbay E."/>
            <person name="Grabherr M."/>
            <person name="Forche A."/>
            <person name="Reedy J.L."/>
            <person name="Agrafioti I."/>
            <person name="Arnaud M.B."/>
            <person name="Bates S."/>
            <person name="Brown A.J."/>
            <person name="Brunke S."/>
            <person name="Costanzo M.C."/>
            <person name="Fitzpatrick D.A."/>
            <person name="de Groot P.W."/>
            <person name="Harris D."/>
            <person name="Hoyer L.L."/>
            <person name="Hube B."/>
            <person name="Klis F.M."/>
            <person name="Kodira C."/>
            <person name="Lennard N."/>
            <person name="Logue M.E."/>
            <person name="Martin R."/>
            <person name="Neiman A.M."/>
            <person name="Nikolaou E."/>
            <person name="Quail M.A."/>
            <person name="Quinn J."/>
            <person name="Santos M.C."/>
            <person name="Schmitzberger F.F."/>
            <person name="Sherlock G."/>
            <person name="Shah P."/>
            <person name="Silverstein K.A."/>
            <person name="Skrzypek M.S."/>
            <person name="Soll D."/>
            <person name="Staggs R."/>
            <person name="Stansfield I."/>
            <person name="Stumpf M.P."/>
            <person name="Sudbery P.E."/>
            <person name="Srikantha T."/>
            <person name="Zeng Q."/>
            <person name="Berman J."/>
            <person name="Berriman M."/>
            <person name="Heitman J."/>
            <person name="Gow N.A."/>
            <person name="Lorenz M.C."/>
            <person name="Birren B.W."/>
            <person name="Kellis M."/>
            <person name="Cuomo C.A."/>
        </authorList>
    </citation>
    <scope>NUCLEOTIDE SEQUENCE [LARGE SCALE GENOMIC DNA]</scope>
    <source>
        <strain evidence="2">ATCC 6260 / CBS 566 / DSM 6381 / JCM 1539 / NBRC 10279 / NRRL Y-324</strain>
    </source>
</reference>
<dbReference type="Proteomes" id="UP000001997">
    <property type="component" value="Unassembled WGS sequence"/>
</dbReference>
<dbReference type="OrthoDB" id="4019373at2759"/>
<accession>A5DJH2</accession>
<keyword evidence="2" id="KW-1185">Reference proteome</keyword>
<organism evidence="1 2">
    <name type="scientific">Meyerozyma guilliermondii (strain ATCC 6260 / CBS 566 / DSM 6381 / JCM 1539 / NBRC 10279 / NRRL Y-324)</name>
    <name type="common">Yeast</name>
    <name type="synonym">Candida guilliermondii</name>
    <dbReference type="NCBI Taxonomy" id="294746"/>
    <lineage>
        <taxon>Eukaryota</taxon>
        <taxon>Fungi</taxon>
        <taxon>Dikarya</taxon>
        <taxon>Ascomycota</taxon>
        <taxon>Saccharomycotina</taxon>
        <taxon>Pichiomycetes</taxon>
        <taxon>Debaryomycetaceae</taxon>
        <taxon>Meyerozyma</taxon>
    </lineage>
</organism>
<evidence type="ECO:0000313" key="1">
    <source>
        <dbReference type="EMBL" id="EDK39325.2"/>
    </source>
</evidence>
<evidence type="ECO:0000313" key="2">
    <source>
        <dbReference type="Proteomes" id="UP000001997"/>
    </source>
</evidence>
<proteinExistence type="predicted"/>
<dbReference type="HOGENOM" id="CLU_1713974_0_0_1"/>
<dbReference type="InParanoid" id="A5DJH2"/>
<dbReference type="GeneID" id="5126032"/>
<dbReference type="KEGG" id="pgu:PGUG_03423"/>
<dbReference type="AlphaFoldDB" id="A5DJH2"/>
<protein>
    <submittedName>
        <fullName evidence="1">Uncharacterized protein</fullName>
    </submittedName>
</protein>
<name>A5DJH2_PICGU</name>